<sequence length="219" mass="24449">MNSLLIIALQMIAALCIDKLIGEFPKYHPLVGFGNIANWCESRFNREAHSHLAKLKGQLCCLALVMPLPIFIFLIASPSIFYILLETFILYLAIGQQSLAQHAMQIYQPLVAGDLAQARHYTGYIVSRETSELSENEMARATVESVLENGHDAVLASLVYFLIGGAPLVILHRLVNTLDAMWGYKTPRFLYFGWFSAKFDDILGFFTAILSSVLYSLAP</sequence>
<organism evidence="10 11">
    <name type="scientific">Paraglaciecola aquimarina</name>
    <dbReference type="NCBI Taxonomy" id="1235557"/>
    <lineage>
        <taxon>Bacteria</taxon>
        <taxon>Pseudomonadati</taxon>
        <taxon>Pseudomonadota</taxon>
        <taxon>Gammaproteobacteria</taxon>
        <taxon>Alteromonadales</taxon>
        <taxon>Alteromonadaceae</taxon>
        <taxon>Paraglaciecola</taxon>
    </lineage>
</organism>
<evidence type="ECO:0000256" key="3">
    <source>
        <dbReference type="ARBA" id="ARBA00006263"/>
    </source>
</evidence>
<comment type="caution">
    <text evidence="9">Lacks conserved residue(s) required for the propagation of feature annotation.</text>
</comment>
<evidence type="ECO:0000256" key="8">
    <source>
        <dbReference type="ARBA" id="ARBA00023136"/>
    </source>
</evidence>
<keyword evidence="11" id="KW-1185">Reference proteome</keyword>
<comment type="pathway">
    <text evidence="2 9">Cofactor biosynthesis; adenosylcobalamin biosynthesis.</text>
</comment>
<feature type="transmembrane region" description="Helical" evidence="9">
    <location>
        <begin position="70"/>
        <end position="94"/>
    </location>
</feature>
<comment type="caution">
    <text evidence="10">The sequence shown here is derived from an EMBL/GenBank/DDBJ whole genome shotgun (WGS) entry which is preliminary data.</text>
</comment>
<dbReference type="EMBL" id="JAWDIO010000002">
    <property type="protein sequence ID" value="MDU0355969.1"/>
    <property type="molecule type" value="Genomic_DNA"/>
</dbReference>
<dbReference type="PANTHER" id="PTHR34308">
    <property type="entry name" value="COBALAMIN BIOSYNTHESIS PROTEIN CBIB"/>
    <property type="match status" value="1"/>
</dbReference>
<evidence type="ECO:0000256" key="5">
    <source>
        <dbReference type="ARBA" id="ARBA00022573"/>
    </source>
</evidence>
<evidence type="ECO:0000313" key="11">
    <source>
        <dbReference type="Proteomes" id="UP001247805"/>
    </source>
</evidence>
<accession>A0ABU3T120</accession>
<gene>
    <name evidence="9" type="primary">cobD</name>
    <name evidence="10" type="ORF">RS130_20600</name>
</gene>
<comment type="similarity">
    <text evidence="3 9">Belongs to the CobD/CbiB family.</text>
</comment>
<evidence type="ECO:0000256" key="6">
    <source>
        <dbReference type="ARBA" id="ARBA00022692"/>
    </source>
</evidence>
<evidence type="ECO:0000256" key="9">
    <source>
        <dbReference type="HAMAP-Rule" id="MF_00024"/>
    </source>
</evidence>
<reference evidence="10 11" key="1">
    <citation type="submission" date="2023-10" db="EMBL/GenBank/DDBJ databases">
        <title>Glaciecola aquimarina strain GGW-M5 nov., isolated from a coastal seawater.</title>
        <authorList>
            <person name="Bayburt H."/>
            <person name="Kim J.M."/>
            <person name="Choi B.J."/>
            <person name="Jeon C.O."/>
        </authorList>
    </citation>
    <scope>NUCLEOTIDE SEQUENCE [LARGE SCALE GENOMIC DNA]</scope>
    <source>
        <strain evidence="10 11">KCTC 32108</strain>
    </source>
</reference>
<keyword evidence="7 9" id="KW-1133">Transmembrane helix</keyword>
<name>A0ABU3T120_9ALTE</name>
<comment type="function">
    <text evidence="9">Converts cobyric acid to cobinamide by the addition of aminopropanol on the F carboxylic group.</text>
</comment>
<dbReference type="Proteomes" id="UP001247805">
    <property type="component" value="Unassembled WGS sequence"/>
</dbReference>
<dbReference type="HAMAP" id="MF_00024">
    <property type="entry name" value="CobD_CbiB"/>
    <property type="match status" value="1"/>
</dbReference>
<dbReference type="RefSeq" id="WP_316027481.1">
    <property type="nucleotide sequence ID" value="NZ_JAWDIO010000002.1"/>
</dbReference>
<protein>
    <recommendedName>
        <fullName evidence="9">Cobalamin biosynthesis protein CobD</fullName>
    </recommendedName>
</protein>
<proteinExistence type="inferred from homology"/>
<evidence type="ECO:0000313" key="10">
    <source>
        <dbReference type="EMBL" id="MDU0355969.1"/>
    </source>
</evidence>
<feature type="transmembrane region" description="Helical" evidence="9">
    <location>
        <begin position="153"/>
        <end position="175"/>
    </location>
</feature>
<evidence type="ECO:0000256" key="2">
    <source>
        <dbReference type="ARBA" id="ARBA00004953"/>
    </source>
</evidence>
<keyword evidence="5 9" id="KW-0169">Cobalamin biosynthesis</keyword>
<feature type="transmembrane region" description="Helical" evidence="9">
    <location>
        <begin position="195"/>
        <end position="218"/>
    </location>
</feature>
<dbReference type="InterPro" id="IPR004485">
    <property type="entry name" value="Cobalamin_biosynth_CobD/CbiB"/>
</dbReference>
<evidence type="ECO:0000256" key="1">
    <source>
        <dbReference type="ARBA" id="ARBA00004651"/>
    </source>
</evidence>
<evidence type="ECO:0000256" key="7">
    <source>
        <dbReference type="ARBA" id="ARBA00022989"/>
    </source>
</evidence>
<dbReference type="PANTHER" id="PTHR34308:SF1">
    <property type="entry name" value="COBALAMIN BIOSYNTHESIS PROTEIN CBIB"/>
    <property type="match status" value="1"/>
</dbReference>
<keyword evidence="4 9" id="KW-1003">Cell membrane</keyword>
<keyword evidence="8 9" id="KW-0472">Membrane</keyword>
<dbReference type="Pfam" id="PF03186">
    <property type="entry name" value="CobD_Cbib"/>
    <property type="match status" value="1"/>
</dbReference>
<evidence type="ECO:0000256" key="4">
    <source>
        <dbReference type="ARBA" id="ARBA00022475"/>
    </source>
</evidence>
<comment type="subcellular location">
    <subcellularLocation>
        <location evidence="1 9">Cell membrane</location>
        <topology evidence="1 9">Multi-pass membrane protein</topology>
    </subcellularLocation>
</comment>
<keyword evidence="6 9" id="KW-0812">Transmembrane</keyword>